<comment type="caution">
    <text evidence="1">The sequence shown here is derived from an EMBL/GenBank/DDBJ whole genome shotgun (WGS) entry which is preliminary data.</text>
</comment>
<dbReference type="AlphaFoldDB" id="A0AAV7RMN9"/>
<name>A0AAV7RMN9_PLEWA</name>
<proteinExistence type="predicted"/>
<gene>
    <name evidence="1" type="ORF">NDU88_005224</name>
</gene>
<organism evidence="1 2">
    <name type="scientific">Pleurodeles waltl</name>
    <name type="common">Iberian ribbed newt</name>
    <dbReference type="NCBI Taxonomy" id="8319"/>
    <lineage>
        <taxon>Eukaryota</taxon>
        <taxon>Metazoa</taxon>
        <taxon>Chordata</taxon>
        <taxon>Craniata</taxon>
        <taxon>Vertebrata</taxon>
        <taxon>Euteleostomi</taxon>
        <taxon>Amphibia</taxon>
        <taxon>Batrachia</taxon>
        <taxon>Caudata</taxon>
        <taxon>Salamandroidea</taxon>
        <taxon>Salamandridae</taxon>
        <taxon>Pleurodelinae</taxon>
        <taxon>Pleurodeles</taxon>
    </lineage>
</organism>
<evidence type="ECO:0000313" key="2">
    <source>
        <dbReference type="Proteomes" id="UP001066276"/>
    </source>
</evidence>
<accession>A0AAV7RMN9</accession>
<evidence type="ECO:0000313" key="1">
    <source>
        <dbReference type="EMBL" id="KAJ1152449.1"/>
    </source>
</evidence>
<dbReference type="EMBL" id="JANPWB010000009">
    <property type="protein sequence ID" value="KAJ1152449.1"/>
    <property type="molecule type" value="Genomic_DNA"/>
</dbReference>
<sequence>MLLRCSCTVNVELCFHWARASPWNGVRLRSWEAESWWVGDAYLCLSCWRGRTTLRINIYNLIPVVTSFLNKIGDERPRRRTHSSSDFQAVRILAFALTLHFHVDRVAAVGFVQCKQQKKRKLLLPLLFSAVRFLASRCLTRSSAVAPDFSCCRACSRFVWYCLATKLGKILRCHFRRARLTRSFAVLQTSRAAALTARAPDLFGVA</sequence>
<keyword evidence="2" id="KW-1185">Reference proteome</keyword>
<reference evidence="1" key="1">
    <citation type="journal article" date="2022" name="bioRxiv">
        <title>Sequencing and chromosome-scale assembly of the giantPleurodeles waltlgenome.</title>
        <authorList>
            <person name="Brown T."/>
            <person name="Elewa A."/>
            <person name="Iarovenko S."/>
            <person name="Subramanian E."/>
            <person name="Araus A.J."/>
            <person name="Petzold A."/>
            <person name="Susuki M."/>
            <person name="Suzuki K.-i.T."/>
            <person name="Hayashi T."/>
            <person name="Toyoda A."/>
            <person name="Oliveira C."/>
            <person name="Osipova E."/>
            <person name="Leigh N.D."/>
            <person name="Simon A."/>
            <person name="Yun M.H."/>
        </authorList>
    </citation>
    <scope>NUCLEOTIDE SEQUENCE</scope>
    <source>
        <strain evidence="1">20211129_DDA</strain>
        <tissue evidence="1">Liver</tissue>
    </source>
</reference>
<evidence type="ECO:0008006" key="3">
    <source>
        <dbReference type="Google" id="ProtNLM"/>
    </source>
</evidence>
<dbReference type="Proteomes" id="UP001066276">
    <property type="component" value="Chromosome 5"/>
</dbReference>
<protein>
    <recommendedName>
        <fullName evidence="3">Secreted protein</fullName>
    </recommendedName>
</protein>